<dbReference type="InterPro" id="IPR010754">
    <property type="entry name" value="OPA3-like"/>
</dbReference>
<dbReference type="GO" id="GO:0019216">
    <property type="term" value="P:regulation of lipid metabolic process"/>
    <property type="evidence" value="ECO:0007669"/>
    <property type="project" value="TreeGrafter"/>
</dbReference>
<feature type="non-terminal residue" evidence="3">
    <location>
        <position position="1"/>
    </location>
</feature>
<accession>A0A6A4M5I1</accession>
<sequence>MVLPFLKLGTLVLKTLSKPIAGRLKKEAGLHPRFRQFIVSMAQLSKALGVLGPPVNKAAVFGDKIFGPQANHRLTTTMQRRIYGHATDVEIRPLNEEKAVQAAVDLMGNSSSSRSTTREYLHCDNQYVLPLHPEFLVPWANASDSCIFESAPMPDKTNNVAGVALIFEVQRSSRSEAKKEELRKQEMEGLRLRDEQLAGEVELLKQKLEEIEQLARARGLAGVFNLRQAPAEDSKSGKKLA</sequence>
<evidence type="ECO:0000256" key="1">
    <source>
        <dbReference type="ARBA" id="ARBA00007584"/>
    </source>
</evidence>
<keyword evidence="2" id="KW-0175">Coiled coil</keyword>
<dbReference type="AlphaFoldDB" id="A0A6A4M5I1"/>
<dbReference type="Pfam" id="PF07047">
    <property type="entry name" value="OPA3"/>
    <property type="match status" value="2"/>
</dbReference>
<name>A0A6A4M5I1_9ERIC</name>
<dbReference type="EMBL" id="QEFC01000934">
    <property type="protein sequence ID" value="KAE9461858.1"/>
    <property type="molecule type" value="Genomic_DNA"/>
</dbReference>
<evidence type="ECO:0000256" key="2">
    <source>
        <dbReference type="ARBA" id="ARBA00023054"/>
    </source>
</evidence>
<dbReference type="GO" id="GO:0005739">
    <property type="term" value="C:mitochondrion"/>
    <property type="evidence" value="ECO:0007669"/>
    <property type="project" value="TreeGrafter"/>
</dbReference>
<dbReference type="PANTHER" id="PTHR12499">
    <property type="entry name" value="OPTIC ATROPHY 3 PROTEIN OPA3"/>
    <property type="match status" value="1"/>
</dbReference>
<dbReference type="OrthoDB" id="2129069at2759"/>
<keyword evidence="4" id="KW-1185">Reference proteome</keyword>
<dbReference type="PANTHER" id="PTHR12499:SF0">
    <property type="entry name" value="OPTIC ATROPHY 3 PROTEIN"/>
    <property type="match status" value="1"/>
</dbReference>
<comment type="caution">
    <text evidence="3">The sequence shown here is derived from an EMBL/GenBank/DDBJ whole genome shotgun (WGS) entry which is preliminary data.</text>
</comment>
<organism evidence="3 4">
    <name type="scientific">Rhododendron williamsianum</name>
    <dbReference type="NCBI Taxonomy" id="262921"/>
    <lineage>
        <taxon>Eukaryota</taxon>
        <taxon>Viridiplantae</taxon>
        <taxon>Streptophyta</taxon>
        <taxon>Embryophyta</taxon>
        <taxon>Tracheophyta</taxon>
        <taxon>Spermatophyta</taxon>
        <taxon>Magnoliopsida</taxon>
        <taxon>eudicotyledons</taxon>
        <taxon>Gunneridae</taxon>
        <taxon>Pentapetalae</taxon>
        <taxon>asterids</taxon>
        <taxon>Ericales</taxon>
        <taxon>Ericaceae</taxon>
        <taxon>Ericoideae</taxon>
        <taxon>Rhodoreae</taxon>
        <taxon>Rhododendron</taxon>
    </lineage>
</organism>
<reference evidence="3 4" key="1">
    <citation type="journal article" date="2019" name="Genome Biol. Evol.">
        <title>The Rhododendron genome and chromosomal organization provide insight into shared whole-genome duplications across the heath family (Ericaceae).</title>
        <authorList>
            <person name="Soza V.L."/>
            <person name="Lindsley D."/>
            <person name="Waalkes A."/>
            <person name="Ramage E."/>
            <person name="Patwardhan R.P."/>
            <person name="Burton J.N."/>
            <person name="Adey A."/>
            <person name="Kumar A."/>
            <person name="Qiu R."/>
            <person name="Shendure J."/>
            <person name="Hall B."/>
        </authorList>
    </citation>
    <scope>NUCLEOTIDE SEQUENCE [LARGE SCALE GENOMIC DNA]</scope>
    <source>
        <strain evidence="3">RSF 1966-606</strain>
    </source>
</reference>
<protein>
    <submittedName>
        <fullName evidence="3">Uncharacterized protein</fullName>
    </submittedName>
</protein>
<proteinExistence type="inferred from homology"/>
<evidence type="ECO:0000313" key="3">
    <source>
        <dbReference type="EMBL" id="KAE9461858.1"/>
    </source>
</evidence>
<evidence type="ECO:0000313" key="4">
    <source>
        <dbReference type="Proteomes" id="UP000428333"/>
    </source>
</evidence>
<comment type="similarity">
    <text evidence="1">Belongs to the OPA3 family.</text>
</comment>
<dbReference type="Proteomes" id="UP000428333">
    <property type="component" value="Linkage Group LG04"/>
</dbReference>
<gene>
    <name evidence="3" type="ORF">C3L33_06195</name>
</gene>